<dbReference type="EMBL" id="JAPDRQ010000299">
    <property type="protein sequence ID" value="KAJ9650883.1"/>
    <property type="molecule type" value="Genomic_DNA"/>
</dbReference>
<organism evidence="1 2">
    <name type="scientific">Neophaeococcomyces mojaviensis</name>
    <dbReference type="NCBI Taxonomy" id="3383035"/>
    <lineage>
        <taxon>Eukaryota</taxon>
        <taxon>Fungi</taxon>
        <taxon>Dikarya</taxon>
        <taxon>Ascomycota</taxon>
        <taxon>Pezizomycotina</taxon>
        <taxon>Eurotiomycetes</taxon>
        <taxon>Chaetothyriomycetidae</taxon>
        <taxon>Chaetothyriales</taxon>
        <taxon>Chaetothyriales incertae sedis</taxon>
        <taxon>Neophaeococcomyces</taxon>
    </lineage>
</organism>
<comment type="caution">
    <text evidence="1">The sequence shown here is derived from an EMBL/GenBank/DDBJ whole genome shotgun (WGS) entry which is preliminary data.</text>
</comment>
<proteinExistence type="predicted"/>
<gene>
    <name evidence="1" type="ORF">H2198_009823</name>
</gene>
<evidence type="ECO:0000313" key="2">
    <source>
        <dbReference type="Proteomes" id="UP001172386"/>
    </source>
</evidence>
<accession>A0ACC2ZTF1</accession>
<dbReference type="Proteomes" id="UP001172386">
    <property type="component" value="Unassembled WGS sequence"/>
</dbReference>
<reference evidence="1" key="1">
    <citation type="submission" date="2022-10" db="EMBL/GenBank/DDBJ databases">
        <title>Culturing micro-colonial fungi from biological soil crusts in the Mojave desert and describing Neophaeococcomyces mojavensis, and introducing the new genera and species Taxawa tesnikishii.</title>
        <authorList>
            <person name="Kurbessoian T."/>
            <person name="Stajich J.E."/>
        </authorList>
    </citation>
    <scope>NUCLEOTIDE SEQUENCE</scope>
    <source>
        <strain evidence="1">JES_112</strain>
    </source>
</reference>
<name>A0ACC2ZTF1_9EURO</name>
<protein>
    <submittedName>
        <fullName evidence="1">Uncharacterized protein</fullName>
    </submittedName>
</protein>
<keyword evidence="2" id="KW-1185">Reference proteome</keyword>
<sequence length="1606" mass="177453">MDAPFEACAATASHFLFAQGSTVIVLQHDTLALERRFQSHTDDLRLISVDNVSERGAGRLVVTYDVGKSAIIWDLFTGEQISRFASYEPLLVAAWMRNGNIAFGNEKGDVILFEPSSSEHISARTIFDPITALAPSSDCKTYAIGYRNGSILLAALQPQFTILHTLNTSRSPAPIAMLNWHASSSKQKSDMLAIQNSDGDLRVWSVPKPPTSGQPRVIRVLKRNETFVQGRNWVSWSKNGRILQFSEGQTWAWDVRTKDVNYVPVPTIEYVKGIAAHGPSAALFTLGPDFTVQQYDVETGQMIANIRHTPITIPPTPPEDHTRQFHSRSEEYEQNSPLRATRYEGESQRTRSENSPSGHSQSTSSRLSDKRQQQPNMNDLMSPSKTEKSATTFSVGAYGYTYPQIAQQPPSSPAGMSARTGISTRKGSRLRQEVIMSPASPEEPMGIDLFPFTRARLSDVPYQQSRILDENSMTPDDLRLHMLNVVFGWDDDIRALIADELERQPADTLNALFLTRWLSPDVNVIAEIMGSTPADASIDWARLALGILDSRPESKKLGQIFVEKMLSRGEVHTAVVALLALGDKNDAIEVYVSRNCFLEAILLTCLLMPSDWQRQSHLVRKWGEHVVENSQQHLAIRCFSCTAVEPADPWVSPTAQLVNKVISPVGPVLQQSFMTPQQLQHQPLPSMPPINHLARIKGLGYSDAQTPVAMPAPPTPFRTAAAKGTRITPLNGGLKLITSFGPKRNEFKFPGLKTEDMTPTNTTNITPIAESAIDRSALSPAGSGSYRMNNIRSLNAALSVGPRSARPRLASIGETPVDSETPVFPVRPLAKAPPTPADSGSDKEKEKIAAARMNDQDLRKERSEPALTVLGPAKYDPNATPVQQYDPNQTPQTALRPATVSTWHNSLSQVKEEPTHGRNGSRGKKPDGLSLQVLQVREIENHYEMLDPLVRPGTTESHTTNFTASPPPTGGSYRVKSPSVSGRSIDQYISSLEQAQLHGRTRSRNSSRPPKEGKSERKQSKHRNHKYSQDVSDTQEIPASKRSPSSPVPMSPEDLRAFTASVESFDSVYNSASASANEVNHFSSRHQRRESGSTVEAGRQRHRSRSTQGGMRRRTSTKGIGRITSPPLEEPGRRGRSKSRKEGTAARSPSSPLPMVPSEEDRAGPSSGEPAFRFVNQNRSRLQRSTSRRPERGTSARRDTSPDRRRNRERSPSRQREEASTAISRKSSVSGKTRRKKRDASEEPRRSDNLHYDSLEQLDALADSIRSNTLSNPRQTGRSKELAQAELEARRQSLARRPSAPNIPLPGHMTLLKSVSDGIAAPPALTRNLTDTAIRTGPRNPLRQENIEENATLRERPGTPQAMDHPSDSQDSANPPETLSSAAYQLPARTYSANTNRDQDGAWLQIDIPQTMPRHPAFDHRVGQSRGKSRSRTRAESSDRFRGKSVERSQMPPEEEASTYVVGSPDLSIESVFRNSTGPVVIPELQHLAVPPPPPPPPAPPKQLLPLRIQTDISNAAAIPLPKSAYPTNSAEPQSATPDKHHKRMRSTNEGQFMGKIRGITDRMRSTSRPRDNMTRSPNMEDGIMSPYETVTMNMPPPLTSISERR</sequence>
<evidence type="ECO:0000313" key="1">
    <source>
        <dbReference type="EMBL" id="KAJ9650883.1"/>
    </source>
</evidence>